<evidence type="ECO:0008006" key="4">
    <source>
        <dbReference type="Google" id="ProtNLM"/>
    </source>
</evidence>
<keyword evidence="1" id="KW-1133">Transmembrane helix</keyword>
<sequence>MYNQKGMTLIGLLLTVVIIVFLGILVMRVVPVYIQNYEIKRSLASLNNLDPSQFSSDSMANVSVLKTRLVNQLDLESIGFIKPEQISITPSNGNYLVKLKYTVIKPLIANVSLMFDFEESEEVKVGSH</sequence>
<dbReference type="AlphaFoldDB" id="A0A364LK16"/>
<reference evidence="2 3" key="1">
    <citation type="submission" date="2017-02" db="EMBL/GenBank/DDBJ databases">
        <title>Legionella quilivanii strain from human: case report and whole genome sequencing analysis.</title>
        <authorList>
            <person name="Lalancette C."/>
            <person name="Leduc J.-M."/>
            <person name="Levesque S."/>
            <person name="Fournier E."/>
            <person name="Saoud J."/>
            <person name="Faucher S.P."/>
            <person name="Bernard K."/>
            <person name="Martineau C."/>
            <person name="Longtin J."/>
        </authorList>
    </citation>
    <scope>NUCLEOTIDE SEQUENCE [LARGE SCALE GENOMIC DNA]</scope>
    <source>
        <strain evidence="2 3">ID143958</strain>
    </source>
</reference>
<gene>
    <name evidence="2" type="ORF">B1207_05720</name>
</gene>
<organism evidence="2 3">
    <name type="scientific">Legionella quinlivanii</name>
    <dbReference type="NCBI Taxonomy" id="45073"/>
    <lineage>
        <taxon>Bacteria</taxon>
        <taxon>Pseudomonadati</taxon>
        <taxon>Pseudomonadota</taxon>
        <taxon>Gammaproteobacteria</taxon>
        <taxon>Legionellales</taxon>
        <taxon>Legionellaceae</taxon>
        <taxon>Legionella</taxon>
    </lineage>
</organism>
<proteinExistence type="predicted"/>
<keyword evidence="1" id="KW-0812">Transmembrane</keyword>
<dbReference type="RefSeq" id="WP_112219042.1">
    <property type="nucleotide sequence ID" value="NZ_MVJN01000004.1"/>
</dbReference>
<evidence type="ECO:0000256" key="1">
    <source>
        <dbReference type="SAM" id="Phobius"/>
    </source>
</evidence>
<comment type="caution">
    <text evidence="2">The sequence shown here is derived from an EMBL/GenBank/DDBJ whole genome shotgun (WGS) entry which is preliminary data.</text>
</comment>
<protein>
    <recommendedName>
        <fullName evidence="4">Transmembrane protein</fullName>
    </recommendedName>
</protein>
<dbReference type="EMBL" id="MVJN01000004">
    <property type="protein sequence ID" value="RAP36930.1"/>
    <property type="molecule type" value="Genomic_DNA"/>
</dbReference>
<evidence type="ECO:0000313" key="2">
    <source>
        <dbReference type="EMBL" id="RAP36930.1"/>
    </source>
</evidence>
<dbReference type="Proteomes" id="UP000249458">
    <property type="component" value="Unassembled WGS sequence"/>
</dbReference>
<feature type="transmembrane region" description="Helical" evidence="1">
    <location>
        <begin position="6"/>
        <end position="30"/>
    </location>
</feature>
<name>A0A364LK16_9GAMM</name>
<evidence type="ECO:0000313" key="3">
    <source>
        <dbReference type="Proteomes" id="UP000249458"/>
    </source>
</evidence>
<keyword evidence="1" id="KW-0472">Membrane</keyword>
<dbReference type="InterPro" id="IPR032314">
    <property type="entry name" value="DUF4845"/>
</dbReference>
<accession>A0A364LK16</accession>
<dbReference type="Pfam" id="PF16137">
    <property type="entry name" value="DUF4845"/>
    <property type="match status" value="1"/>
</dbReference>